<dbReference type="GO" id="GO:0006886">
    <property type="term" value="P:intracellular protein transport"/>
    <property type="evidence" value="ECO:0007669"/>
    <property type="project" value="TreeGrafter"/>
</dbReference>
<evidence type="ECO:0000256" key="5">
    <source>
        <dbReference type="ARBA" id="ARBA00023136"/>
    </source>
</evidence>
<dbReference type="Gene3D" id="1.20.5.110">
    <property type="match status" value="1"/>
</dbReference>
<sequence>MSTASQLFLLSDHIKLSLLERKRAQSLNLDDDTQDGHISRSIDQFRDGVASLGDERNRLSAAGDATAASNLAESIATLQKQLDDLTAQFHGFANPSTNATLAHPNSEALADDFAHAASTSPGSRKPKTVRFSDTPSSPSEELFGRYRDDPVEDQPGYADETVNMSNQQLHQYHSQVLEEQDEQLDRLGETIGRQREISMQIGEELDSHVILLDEVDGLVDRQQTRLDRANRALTKISRGAKENSQMTIIIVLIIILILLIAILK</sequence>
<evidence type="ECO:0000256" key="3">
    <source>
        <dbReference type="ARBA" id="ARBA00022927"/>
    </source>
</evidence>
<comment type="subcellular location">
    <subcellularLocation>
        <location evidence="1">Endomembrane system</location>
    </subcellularLocation>
</comment>
<gene>
    <name evidence="9" type="ORF">AK830_g5368</name>
</gene>
<organism evidence="9 10">
    <name type="scientific">Neonectria ditissima</name>
    <dbReference type="NCBI Taxonomy" id="78410"/>
    <lineage>
        <taxon>Eukaryota</taxon>
        <taxon>Fungi</taxon>
        <taxon>Dikarya</taxon>
        <taxon>Ascomycota</taxon>
        <taxon>Pezizomycotina</taxon>
        <taxon>Sordariomycetes</taxon>
        <taxon>Hypocreomycetidae</taxon>
        <taxon>Hypocreales</taxon>
        <taxon>Nectriaceae</taxon>
        <taxon>Neonectria</taxon>
    </lineage>
</organism>
<evidence type="ECO:0000259" key="8">
    <source>
        <dbReference type="PROSITE" id="PS50192"/>
    </source>
</evidence>
<dbReference type="CDD" id="cd15859">
    <property type="entry name" value="SNARE_SYN8"/>
    <property type="match status" value="1"/>
</dbReference>
<dbReference type="GO" id="GO:0031201">
    <property type="term" value="C:SNARE complex"/>
    <property type="evidence" value="ECO:0007669"/>
    <property type="project" value="TreeGrafter"/>
</dbReference>
<dbReference type="InterPro" id="IPR045242">
    <property type="entry name" value="Syntaxin"/>
</dbReference>
<dbReference type="GO" id="GO:0000149">
    <property type="term" value="F:SNARE binding"/>
    <property type="evidence" value="ECO:0007669"/>
    <property type="project" value="TreeGrafter"/>
</dbReference>
<reference evidence="9 10" key="1">
    <citation type="submission" date="2015-09" db="EMBL/GenBank/DDBJ databases">
        <title>Draft genome of a European isolate of the apple canker pathogen Neonectria ditissima.</title>
        <authorList>
            <person name="Gomez-Cortecero A."/>
            <person name="Harrison R.J."/>
            <person name="Armitage A.D."/>
        </authorList>
    </citation>
    <scope>NUCLEOTIDE SEQUENCE [LARGE SCALE GENOMIC DNA]</scope>
    <source>
        <strain evidence="9 10">R09/05</strain>
    </source>
</reference>
<comment type="caution">
    <text evidence="9">The sequence shown here is derived from an EMBL/GenBank/DDBJ whole genome shotgun (WGS) entry which is preliminary data.</text>
</comment>
<evidence type="ECO:0000256" key="2">
    <source>
        <dbReference type="ARBA" id="ARBA00022448"/>
    </source>
</evidence>
<dbReference type="PROSITE" id="PS50192">
    <property type="entry name" value="T_SNARE"/>
    <property type="match status" value="1"/>
</dbReference>
<dbReference type="InterPro" id="IPR000727">
    <property type="entry name" value="T_SNARE_dom"/>
</dbReference>
<dbReference type="GO" id="GO:0006896">
    <property type="term" value="P:Golgi to vacuole transport"/>
    <property type="evidence" value="ECO:0007669"/>
    <property type="project" value="UniProtKB-ARBA"/>
</dbReference>
<evidence type="ECO:0000313" key="10">
    <source>
        <dbReference type="Proteomes" id="UP000050424"/>
    </source>
</evidence>
<protein>
    <recommendedName>
        <fullName evidence="8">t-SNARE coiled-coil homology domain-containing protein</fullName>
    </recommendedName>
</protein>
<keyword evidence="7" id="KW-1133">Transmembrane helix</keyword>
<dbReference type="OrthoDB" id="244190at2759"/>
<evidence type="ECO:0000313" key="9">
    <source>
        <dbReference type="EMBL" id="KPM41191.1"/>
    </source>
</evidence>
<dbReference type="GO" id="GO:0048278">
    <property type="term" value="P:vesicle docking"/>
    <property type="evidence" value="ECO:0007669"/>
    <property type="project" value="TreeGrafter"/>
</dbReference>
<dbReference type="STRING" id="78410.A0A0P7BJ49"/>
<dbReference type="GO" id="GO:0006906">
    <property type="term" value="P:vesicle fusion"/>
    <property type="evidence" value="ECO:0007669"/>
    <property type="project" value="TreeGrafter"/>
</dbReference>
<evidence type="ECO:0000256" key="4">
    <source>
        <dbReference type="ARBA" id="ARBA00023054"/>
    </source>
</evidence>
<keyword evidence="5 7" id="KW-0472">Membrane</keyword>
<dbReference type="SMART" id="SM00397">
    <property type="entry name" value="t_SNARE"/>
    <property type="match status" value="1"/>
</dbReference>
<accession>A0A0P7BJ49</accession>
<keyword evidence="3" id="KW-0653">Protein transport</keyword>
<feature type="region of interest" description="Disordered" evidence="6">
    <location>
        <begin position="116"/>
        <end position="154"/>
    </location>
</feature>
<dbReference type="GO" id="GO:0005484">
    <property type="term" value="F:SNAP receptor activity"/>
    <property type="evidence" value="ECO:0007669"/>
    <property type="project" value="TreeGrafter"/>
</dbReference>
<dbReference type="Pfam" id="PF05739">
    <property type="entry name" value="SNARE"/>
    <property type="match status" value="1"/>
</dbReference>
<evidence type="ECO:0000256" key="1">
    <source>
        <dbReference type="ARBA" id="ARBA00004308"/>
    </source>
</evidence>
<dbReference type="PANTHER" id="PTHR19957:SF423">
    <property type="entry name" value="SYNTAXIN-8-RELATED"/>
    <property type="match status" value="1"/>
</dbReference>
<name>A0A0P7BJ49_9HYPO</name>
<dbReference type="Proteomes" id="UP000050424">
    <property type="component" value="Unassembled WGS sequence"/>
</dbReference>
<dbReference type="FunFam" id="1.20.5.110:FF:000060">
    <property type="entry name" value="SNARE complex subunit (Syn8)"/>
    <property type="match status" value="1"/>
</dbReference>
<dbReference type="AlphaFoldDB" id="A0A0P7BJ49"/>
<feature type="domain" description="T-SNARE coiled-coil homology" evidence="8">
    <location>
        <begin position="174"/>
        <end position="236"/>
    </location>
</feature>
<evidence type="ECO:0000256" key="6">
    <source>
        <dbReference type="SAM" id="MobiDB-lite"/>
    </source>
</evidence>
<keyword evidence="10" id="KW-1185">Reference proteome</keyword>
<dbReference type="EMBL" id="LKCW01000069">
    <property type="protein sequence ID" value="KPM41191.1"/>
    <property type="molecule type" value="Genomic_DNA"/>
</dbReference>
<proteinExistence type="predicted"/>
<dbReference type="SUPFAM" id="SSF58038">
    <property type="entry name" value="SNARE fusion complex"/>
    <property type="match status" value="1"/>
</dbReference>
<keyword evidence="4" id="KW-0175">Coiled coil</keyword>
<keyword evidence="7" id="KW-0812">Transmembrane</keyword>
<feature type="transmembrane region" description="Helical" evidence="7">
    <location>
        <begin position="246"/>
        <end position="263"/>
    </location>
</feature>
<dbReference type="GO" id="GO:0005768">
    <property type="term" value="C:endosome"/>
    <property type="evidence" value="ECO:0007669"/>
    <property type="project" value="UniProtKB-ARBA"/>
</dbReference>
<dbReference type="PANTHER" id="PTHR19957">
    <property type="entry name" value="SYNTAXIN"/>
    <property type="match status" value="1"/>
</dbReference>
<evidence type="ECO:0000256" key="7">
    <source>
        <dbReference type="SAM" id="Phobius"/>
    </source>
</evidence>
<keyword evidence="2" id="KW-0813">Transport</keyword>